<keyword evidence="2" id="KW-0808">Transferase</keyword>
<accession>A0A7C3YPP5</accession>
<proteinExistence type="predicted"/>
<dbReference type="EMBL" id="DTMQ01000019">
    <property type="protein sequence ID" value="HGE99091.1"/>
    <property type="molecule type" value="Genomic_DNA"/>
</dbReference>
<dbReference type="Gene3D" id="3.40.50.300">
    <property type="entry name" value="P-loop containing nucleotide triphosphate hydrolases"/>
    <property type="match status" value="1"/>
</dbReference>
<comment type="caution">
    <text evidence="2">The sequence shown here is derived from an EMBL/GenBank/DDBJ whole genome shotgun (WGS) entry which is preliminary data.</text>
</comment>
<dbReference type="AlphaFoldDB" id="A0A7C3YPP5"/>
<dbReference type="GO" id="GO:0005524">
    <property type="term" value="F:ATP binding"/>
    <property type="evidence" value="ECO:0007669"/>
    <property type="project" value="InterPro"/>
</dbReference>
<dbReference type="SUPFAM" id="SSF52540">
    <property type="entry name" value="P-loop containing nucleoside triphosphate hydrolases"/>
    <property type="match status" value="1"/>
</dbReference>
<reference evidence="2" key="1">
    <citation type="journal article" date="2020" name="mSystems">
        <title>Genome- and Community-Level Interaction Insights into Carbon Utilization and Element Cycling Functions of Hydrothermarchaeota in Hydrothermal Sediment.</title>
        <authorList>
            <person name="Zhou Z."/>
            <person name="Liu Y."/>
            <person name="Xu W."/>
            <person name="Pan J."/>
            <person name="Luo Z.H."/>
            <person name="Li M."/>
        </authorList>
    </citation>
    <scope>NUCLEOTIDE SEQUENCE [LARGE SCALE GENOMIC DNA]</scope>
    <source>
        <strain evidence="2">SpSt-906</strain>
    </source>
</reference>
<gene>
    <name evidence="2" type="ORF">ENX07_03360</name>
</gene>
<dbReference type="GO" id="GO:0019136">
    <property type="term" value="F:deoxynucleoside kinase activity"/>
    <property type="evidence" value="ECO:0007669"/>
    <property type="project" value="InterPro"/>
</dbReference>
<dbReference type="InterPro" id="IPR027417">
    <property type="entry name" value="P-loop_NTPase"/>
</dbReference>
<dbReference type="InterPro" id="IPR050566">
    <property type="entry name" value="Deoxyribonucleoside_kinase"/>
</dbReference>
<evidence type="ECO:0000259" key="1">
    <source>
        <dbReference type="Pfam" id="PF01712"/>
    </source>
</evidence>
<sequence length="209" mass="24923">MEKELNYIAIEGGIALGKKALAEKLAKRLNARSLIFDEENPFLPFFYQDQSYAFQTQIYFLLARYKHQMALRQPELFAPKVIANYIWEKDWIYAHLNLKEEELTLYEKIYEILKKDVIKPDLVVYLQAEAGTVLERIRKKGRPYEREIPLEYIASLLNEYNNFFMHWDSSPLLIVRVEKVDLLNCEEDFEDFFGVMLETKRGRKFFSKV</sequence>
<dbReference type="CDD" id="cd01673">
    <property type="entry name" value="dNK"/>
    <property type="match status" value="1"/>
</dbReference>
<dbReference type="PANTHER" id="PTHR10513">
    <property type="entry name" value="DEOXYNUCLEOSIDE KINASE"/>
    <property type="match status" value="1"/>
</dbReference>
<feature type="domain" description="Deoxynucleoside kinase" evidence="1">
    <location>
        <begin position="8"/>
        <end position="193"/>
    </location>
</feature>
<organism evidence="2">
    <name type="scientific">candidate division WOR-3 bacterium</name>
    <dbReference type="NCBI Taxonomy" id="2052148"/>
    <lineage>
        <taxon>Bacteria</taxon>
        <taxon>Bacteria division WOR-3</taxon>
    </lineage>
</organism>
<evidence type="ECO:0000313" key="2">
    <source>
        <dbReference type="EMBL" id="HGE99091.1"/>
    </source>
</evidence>
<name>A0A7C3YPP5_UNCW3</name>
<dbReference type="InterPro" id="IPR002624">
    <property type="entry name" value="DCK/DGK"/>
</dbReference>
<dbReference type="PIRSF" id="PIRSF000705">
    <property type="entry name" value="DNK"/>
    <property type="match status" value="1"/>
</dbReference>
<protein>
    <submittedName>
        <fullName evidence="2">Deoxynucleoside kinase</fullName>
    </submittedName>
</protein>
<dbReference type="InterPro" id="IPR031314">
    <property type="entry name" value="DNK_dom"/>
</dbReference>
<dbReference type="GO" id="GO:0005737">
    <property type="term" value="C:cytoplasm"/>
    <property type="evidence" value="ECO:0007669"/>
    <property type="project" value="TreeGrafter"/>
</dbReference>
<dbReference type="PANTHER" id="PTHR10513:SF46">
    <property type="entry name" value="DEOXYGUANOSINE KINASE"/>
    <property type="match status" value="1"/>
</dbReference>
<dbReference type="Pfam" id="PF01712">
    <property type="entry name" value="dNK"/>
    <property type="match status" value="1"/>
</dbReference>
<keyword evidence="2" id="KW-0418">Kinase</keyword>